<proteinExistence type="predicted"/>
<gene>
    <name evidence="3" type="ORF">PHYPO_G00190500</name>
</gene>
<dbReference type="GO" id="GO:0016020">
    <property type="term" value="C:membrane"/>
    <property type="evidence" value="ECO:0007669"/>
    <property type="project" value="InterPro"/>
</dbReference>
<protein>
    <recommendedName>
        <fullName evidence="2">GPCR family 2 latrophilin C-terminal domain-containing protein</fullName>
    </recommendedName>
</protein>
<dbReference type="EMBL" id="VFJC01000005">
    <property type="protein sequence ID" value="KAB5579071.1"/>
    <property type="molecule type" value="Genomic_DNA"/>
</dbReference>
<feature type="domain" description="GPCR family 2 latrophilin C-terminal" evidence="2">
    <location>
        <begin position="17"/>
        <end position="80"/>
    </location>
</feature>
<evidence type="ECO:0000259" key="2">
    <source>
        <dbReference type="Pfam" id="PF02354"/>
    </source>
</evidence>
<organism evidence="3 4">
    <name type="scientific">Pangasianodon hypophthalmus</name>
    <name type="common">Striped catfish</name>
    <name type="synonym">Helicophagus hypophthalmus</name>
    <dbReference type="NCBI Taxonomy" id="310915"/>
    <lineage>
        <taxon>Eukaryota</taxon>
        <taxon>Metazoa</taxon>
        <taxon>Chordata</taxon>
        <taxon>Craniata</taxon>
        <taxon>Vertebrata</taxon>
        <taxon>Euteleostomi</taxon>
        <taxon>Actinopterygii</taxon>
        <taxon>Neopterygii</taxon>
        <taxon>Teleostei</taxon>
        <taxon>Ostariophysi</taxon>
        <taxon>Siluriformes</taxon>
        <taxon>Pangasiidae</taxon>
        <taxon>Pangasianodon</taxon>
    </lineage>
</organism>
<sequence length="122" mass="12541">MDTLPLNGNFNSSYSIDDAAFEKMIISELVHNNLRPRGHPRCQDDSEQPPDPDRCPPGRHAGMGGVGGRSEDDGNDANHPGAGTPSPAAPPRGPGGASASSADSFAPVQRQAGIAPTCQAPT</sequence>
<dbReference type="InterPro" id="IPR003334">
    <property type="entry name" value="GPCR_2_latrophilin_rcpt_C"/>
</dbReference>
<feature type="compositionally biased region" description="Low complexity" evidence="1">
    <location>
        <begin position="97"/>
        <end position="107"/>
    </location>
</feature>
<evidence type="ECO:0000313" key="4">
    <source>
        <dbReference type="Proteomes" id="UP000327468"/>
    </source>
</evidence>
<evidence type="ECO:0000313" key="3">
    <source>
        <dbReference type="EMBL" id="KAB5579071.1"/>
    </source>
</evidence>
<keyword evidence="4" id="KW-1185">Reference proteome</keyword>
<dbReference type="AlphaFoldDB" id="A0A5N5PJJ4"/>
<name>A0A5N5PJJ4_PANHP</name>
<feature type="region of interest" description="Disordered" evidence="1">
    <location>
        <begin position="33"/>
        <end position="122"/>
    </location>
</feature>
<accession>A0A5N5PJJ4</accession>
<reference evidence="3 4" key="1">
    <citation type="submission" date="2019-06" db="EMBL/GenBank/DDBJ databases">
        <title>A chromosome-scale genome assembly of the striped catfish, Pangasianodon hypophthalmus.</title>
        <authorList>
            <person name="Wen M."/>
            <person name="Zahm M."/>
            <person name="Roques C."/>
            <person name="Cabau C."/>
            <person name="Klopp C."/>
            <person name="Donnadieu C."/>
            <person name="Jouanno E."/>
            <person name="Avarre J.-C."/>
            <person name="Campet M."/>
            <person name="Ha T.T.T."/>
            <person name="Dugue R."/>
            <person name="Lampietro C."/>
            <person name="Louis A."/>
            <person name="Herpin A."/>
            <person name="Echchiki A."/>
            <person name="Berthelot C."/>
            <person name="Parey E."/>
            <person name="Roest-Crollius H."/>
            <person name="Braasch I."/>
            <person name="Postlethwait J."/>
            <person name="Bobe J."/>
            <person name="Montfort J."/>
            <person name="Bouchez O."/>
            <person name="Begum T."/>
            <person name="Schartl M."/>
            <person name="Guiguen Y."/>
        </authorList>
    </citation>
    <scope>NUCLEOTIDE SEQUENCE [LARGE SCALE GENOMIC DNA]</scope>
    <source>
        <strain evidence="3 4">Indonesia</strain>
        <tissue evidence="3">Blood</tissue>
    </source>
</reference>
<dbReference type="Pfam" id="PF02354">
    <property type="entry name" value="Latrophilin"/>
    <property type="match status" value="1"/>
</dbReference>
<evidence type="ECO:0000256" key="1">
    <source>
        <dbReference type="SAM" id="MobiDB-lite"/>
    </source>
</evidence>
<comment type="caution">
    <text evidence="3">The sequence shown here is derived from an EMBL/GenBank/DDBJ whole genome shotgun (WGS) entry which is preliminary data.</text>
</comment>
<dbReference type="GO" id="GO:0004930">
    <property type="term" value="F:G protein-coupled receptor activity"/>
    <property type="evidence" value="ECO:0007669"/>
    <property type="project" value="InterPro"/>
</dbReference>
<dbReference type="Proteomes" id="UP000327468">
    <property type="component" value="Chromosome 4"/>
</dbReference>